<comment type="subcellular location">
    <subcellularLocation>
        <location evidence="1">Membrane</location>
    </subcellularLocation>
</comment>
<keyword evidence="2" id="KW-0808">Transferase</keyword>
<evidence type="ECO:0000313" key="7">
    <source>
        <dbReference type="Proteomes" id="UP000041254"/>
    </source>
</evidence>
<dbReference type="EMBL" id="CDMY01000418">
    <property type="protein sequence ID" value="CEM11531.1"/>
    <property type="molecule type" value="Genomic_DNA"/>
</dbReference>
<gene>
    <name evidence="6" type="ORF">Vbra_1590</name>
</gene>
<organism evidence="6 7">
    <name type="scientific">Vitrella brassicaformis (strain CCMP3155)</name>
    <dbReference type="NCBI Taxonomy" id="1169540"/>
    <lineage>
        <taxon>Eukaryota</taxon>
        <taxon>Sar</taxon>
        <taxon>Alveolata</taxon>
        <taxon>Colpodellida</taxon>
        <taxon>Vitrellaceae</taxon>
        <taxon>Vitrella</taxon>
    </lineage>
</organism>
<accession>A0A0G4FE98</accession>
<evidence type="ECO:0000256" key="2">
    <source>
        <dbReference type="ARBA" id="ARBA00022679"/>
    </source>
</evidence>
<evidence type="ECO:0000256" key="4">
    <source>
        <dbReference type="ARBA" id="ARBA00023157"/>
    </source>
</evidence>
<sequence>MGPSRAENWLAKHVRLLEKCLVAHEILIDWWSEKESPSEAAQAYFRNTSKVRLAPGKRGLGDRYFVTEHITTPFTVIVDDDKSFSCDLMHGLLLAAQRFPNKIITVKKNNRHVYLCKDTQLLWYYRPERYRIEPDGAIGLTSAALVPTSLMKAYRTMIPPSVIALINRELNCEDMLFNWLAARLNPDNESSVFLSYSGGGIFDGRMGGKALCKRKNSVQRRSACLNYIRAMFPYWPIPRVPSYHVVVEDKK</sequence>
<dbReference type="Gene3D" id="3.90.550.10">
    <property type="entry name" value="Spore Coat Polysaccharide Biosynthesis Protein SpsA, Chain A"/>
    <property type="match status" value="1"/>
</dbReference>
<evidence type="ECO:0000256" key="1">
    <source>
        <dbReference type="ARBA" id="ARBA00004370"/>
    </source>
</evidence>
<name>A0A0G4FE98_VITBC</name>
<dbReference type="SUPFAM" id="SSF53448">
    <property type="entry name" value="Nucleotide-diphospho-sugar transferases"/>
    <property type="match status" value="1"/>
</dbReference>
<dbReference type="AlphaFoldDB" id="A0A0G4FE98"/>
<evidence type="ECO:0000259" key="5">
    <source>
        <dbReference type="Pfam" id="PF09258"/>
    </source>
</evidence>
<feature type="domain" description="Glycosyl transferase 64" evidence="5">
    <location>
        <begin position="7"/>
        <end position="237"/>
    </location>
</feature>
<reference evidence="6 7" key="1">
    <citation type="submission" date="2014-11" db="EMBL/GenBank/DDBJ databases">
        <authorList>
            <person name="Zhu J."/>
            <person name="Qi W."/>
            <person name="Song R."/>
        </authorList>
    </citation>
    <scope>NUCLEOTIDE SEQUENCE [LARGE SCALE GENOMIC DNA]</scope>
</reference>
<dbReference type="InterPro" id="IPR004263">
    <property type="entry name" value="Exostosin"/>
</dbReference>
<dbReference type="InterPro" id="IPR029044">
    <property type="entry name" value="Nucleotide-diphossugar_trans"/>
</dbReference>
<dbReference type="GO" id="GO:0016757">
    <property type="term" value="F:glycosyltransferase activity"/>
    <property type="evidence" value="ECO:0007669"/>
    <property type="project" value="InterPro"/>
</dbReference>
<dbReference type="VEuPathDB" id="CryptoDB:Vbra_1590"/>
<dbReference type="PANTHER" id="PTHR48261">
    <property type="entry name" value="ACETYLGLUCOSAMINYLTRANSFERASE"/>
    <property type="match status" value="1"/>
</dbReference>
<dbReference type="InterPro" id="IPR015338">
    <property type="entry name" value="GT64_dom"/>
</dbReference>
<keyword evidence="7" id="KW-1185">Reference proteome</keyword>
<dbReference type="InParanoid" id="A0A0G4FE98"/>
<dbReference type="Pfam" id="PF09258">
    <property type="entry name" value="Glyco_transf_64"/>
    <property type="match status" value="1"/>
</dbReference>
<dbReference type="PANTHER" id="PTHR48261:SF2">
    <property type="entry name" value="ACETYLGLUCOSAMINYLTRANSFERASE"/>
    <property type="match status" value="1"/>
</dbReference>
<dbReference type="OrthoDB" id="5954868at2759"/>
<protein>
    <recommendedName>
        <fullName evidence="5">Glycosyl transferase 64 domain-containing protein</fullName>
    </recommendedName>
</protein>
<dbReference type="Proteomes" id="UP000041254">
    <property type="component" value="Unassembled WGS sequence"/>
</dbReference>
<proteinExistence type="predicted"/>
<dbReference type="PhylomeDB" id="A0A0G4FE98"/>
<evidence type="ECO:0000313" key="6">
    <source>
        <dbReference type="EMBL" id="CEM11531.1"/>
    </source>
</evidence>
<keyword evidence="4" id="KW-1015">Disulfide bond</keyword>
<evidence type="ECO:0000256" key="3">
    <source>
        <dbReference type="ARBA" id="ARBA00023136"/>
    </source>
</evidence>
<dbReference type="GO" id="GO:0016020">
    <property type="term" value="C:membrane"/>
    <property type="evidence" value="ECO:0007669"/>
    <property type="project" value="UniProtKB-SubCell"/>
</dbReference>
<keyword evidence="3" id="KW-0472">Membrane</keyword>